<dbReference type="InterPro" id="IPR011257">
    <property type="entry name" value="DNA_glycosylase"/>
</dbReference>
<dbReference type="Pfam" id="PF02805">
    <property type="entry name" value="Ada_Zn_binding"/>
    <property type="match status" value="1"/>
</dbReference>
<dbReference type="SUPFAM" id="SSF48150">
    <property type="entry name" value="DNA-glycosylase"/>
    <property type="match status" value="1"/>
</dbReference>
<gene>
    <name evidence="12" type="ORF">SAMN02194393_02408</name>
</gene>
<dbReference type="Gene3D" id="1.10.10.60">
    <property type="entry name" value="Homeodomain-like"/>
    <property type="match status" value="1"/>
</dbReference>
<dbReference type="InterPro" id="IPR020449">
    <property type="entry name" value="Tscrpt_reg_AraC-type_HTH"/>
</dbReference>
<keyword evidence="6" id="KW-0805">Transcription regulation</keyword>
<keyword evidence="4" id="KW-0808">Transferase</keyword>
<keyword evidence="10" id="KW-0234">DNA repair</keyword>
<keyword evidence="9" id="KW-0804">Transcription</keyword>
<evidence type="ECO:0000256" key="3">
    <source>
        <dbReference type="ARBA" id="ARBA00012000"/>
    </source>
</evidence>
<proteinExistence type="predicted"/>
<dbReference type="Pfam" id="PF06029">
    <property type="entry name" value="AlkA_N"/>
    <property type="match status" value="1"/>
</dbReference>
<dbReference type="InterPro" id="IPR003265">
    <property type="entry name" value="HhH-GPD_domain"/>
</dbReference>
<evidence type="ECO:0000256" key="1">
    <source>
        <dbReference type="ARBA" id="ARBA00000086"/>
    </source>
</evidence>
<keyword evidence="5" id="KW-0227">DNA damage</keyword>
<dbReference type="SMART" id="SM00342">
    <property type="entry name" value="HTH_ARAC"/>
    <property type="match status" value="1"/>
</dbReference>
<dbReference type="Gene3D" id="3.40.10.10">
    <property type="entry name" value="DNA Methylphosphotriester Repair Domain"/>
    <property type="match status" value="1"/>
</dbReference>
<dbReference type="CDD" id="cd00056">
    <property type="entry name" value="ENDO3c"/>
    <property type="match status" value="1"/>
</dbReference>
<dbReference type="Proteomes" id="UP000190285">
    <property type="component" value="Unassembled WGS sequence"/>
</dbReference>
<dbReference type="PANTHER" id="PTHR43003">
    <property type="entry name" value="DNA-3-METHYLADENINE GLYCOSYLASE"/>
    <property type="match status" value="1"/>
</dbReference>
<dbReference type="RefSeq" id="WP_079491914.1">
    <property type="nucleotide sequence ID" value="NZ_FUZT01000005.1"/>
</dbReference>
<dbReference type="GO" id="GO:0008168">
    <property type="term" value="F:methyltransferase activity"/>
    <property type="evidence" value="ECO:0007669"/>
    <property type="project" value="UniProtKB-KW"/>
</dbReference>
<dbReference type="PANTHER" id="PTHR43003:SF13">
    <property type="entry name" value="DNA-3-METHYLADENINE GLYCOSYLASE 2"/>
    <property type="match status" value="1"/>
</dbReference>
<feature type="domain" description="HTH araC/xylS-type" evidence="11">
    <location>
        <begin position="86"/>
        <end position="184"/>
    </location>
</feature>
<evidence type="ECO:0000259" key="11">
    <source>
        <dbReference type="PROSITE" id="PS01124"/>
    </source>
</evidence>
<dbReference type="GO" id="GO:0006307">
    <property type="term" value="P:DNA alkylation repair"/>
    <property type="evidence" value="ECO:0007669"/>
    <property type="project" value="TreeGrafter"/>
</dbReference>
<evidence type="ECO:0000256" key="2">
    <source>
        <dbReference type="ARBA" id="ARBA00001947"/>
    </source>
</evidence>
<dbReference type="GO" id="GO:0008270">
    <property type="term" value="F:zinc ion binding"/>
    <property type="evidence" value="ECO:0007669"/>
    <property type="project" value="InterPro"/>
</dbReference>
<dbReference type="PROSITE" id="PS01124">
    <property type="entry name" value="HTH_ARAC_FAMILY_2"/>
    <property type="match status" value="1"/>
</dbReference>
<keyword evidence="8" id="KW-0010">Activator</keyword>
<dbReference type="GO" id="GO:0005737">
    <property type="term" value="C:cytoplasm"/>
    <property type="evidence" value="ECO:0007669"/>
    <property type="project" value="TreeGrafter"/>
</dbReference>
<dbReference type="OrthoDB" id="9783680at2"/>
<dbReference type="GO" id="GO:0003700">
    <property type="term" value="F:DNA-binding transcription factor activity"/>
    <property type="evidence" value="ECO:0007669"/>
    <property type="project" value="InterPro"/>
</dbReference>
<dbReference type="GO" id="GO:0032993">
    <property type="term" value="C:protein-DNA complex"/>
    <property type="evidence" value="ECO:0007669"/>
    <property type="project" value="TreeGrafter"/>
</dbReference>
<keyword evidence="13" id="KW-1185">Reference proteome</keyword>
<evidence type="ECO:0000313" key="13">
    <source>
        <dbReference type="Proteomes" id="UP000190285"/>
    </source>
</evidence>
<keyword evidence="7" id="KW-0238">DNA-binding</keyword>
<dbReference type="EC" id="3.2.2.21" evidence="3"/>
<dbReference type="Gene3D" id="1.10.340.30">
    <property type="entry name" value="Hypothetical protein, domain 2"/>
    <property type="match status" value="1"/>
</dbReference>
<protein>
    <recommendedName>
        <fullName evidence="3">DNA-3-methyladenine glycosylase II</fullName>
        <ecNumber evidence="3">3.2.2.21</ecNumber>
    </recommendedName>
</protein>
<evidence type="ECO:0000313" key="12">
    <source>
        <dbReference type="EMBL" id="SKC70260.1"/>
    </source>
</evidence>
<dbReference type="InterPro" id="IPR004026">
    <property type="entry name" value="Ada_DNA_repair_Zn-bd"/>
</dbReference>
<dbReference type="GO" id="GO:0032131">
    <property type="term" value="F:alkylated DNA binding"/>
    <property type="evidence" value="ECO:0007669"/>
    <property type="project" value="TreeGrafter"/>
</dbReference>
<dbReference type="InterPro" id="IPR037046">
    <property type="entry name" value="AlkA_N_sf"/>
</dbReference>
<name>A0A1T5L2W2_9FIRM</name>
<dbReference type="SUPFAM" id="SSF55945">
    <property type="entry name" value="TATA-box binding protein-like"/>
    <property type="match status" value="1"/>
</dbReference>
<evidence type="ECO:0000256" key="5">
    <source>
        <dbReference type="ARBA" id="ARBA00022763"/>
    </source>
</evidence>
<accession>A0A1T5L2W2</accession>
<dbReference type="Gene3D" id="3.30.310.20">
    <property type="entry name" value="DNA-3-methyladenine glycosylase AlkA, N-terminal domain"/>
    <property type="match status" value="1"/>
</dbReference>
<reference evidence="13" key="1">
    <citation type="submission" date="2017-02" db="EMBL/GenBank/DDBJ databases">
        <authorList>
            <person name="Varghese N."/>
            <person name="Submissions S."/>
        </authorList>
    </citation>
    <scope>NUCLEOTIDE SEQUENCE [LARGE SCALE GENOMIC DNA]</scope>
    <source>
        <strain evidence="13">M1</strain>
    </source>
</reference>
<dbReference type="STRING" id="36842.SAMN02194393_02408"/>
<sequence length="486" mass="55273">MDNSVYHTARITKDKSFDGKFFFGVKTTKIFCRPSCPAPVAKEENVVYFDTVFEALEQGFRPCLRCRPDVNVEYYNGNIDGASIVSSALEMIYNGYLNYNSIKDLAKELFISARHLRKLFVENLGIPPIKIAKYHKSIFAKKLLLFSDLSITEIASAAGFGSTRQFNDVFKEIFGVTPTMVRKGITDKENNYGKMKLLIYYEEPFNFNKILSFMKDRAIKGIETITENTYGRTFRINDTRGYFIVTNNTKKSALELNINCDDIRCYMAIYNKVRRMFDIDRDFKVIREKLSKDEILLKGMEGGQVPRLPVAFDAFELTIRAILGQQITVKAATTLAGRIVEKTAIKSSPNYPEGLDYFFPNPWELQSVDLDGIGITKTRQATIKAATSSIANKSISLSANQSFEEFYKDFSAIKGIGDWTVNYVAMRGLGMVDSFPFKDLGVIKALTKDDIKPSPKQIVEMAEKWRPYRAYATLCLWNYAIKKGRT</sequence>
<dbReference type="SMART" id="SM01009">
    <property type="entry name" value="AlkA_N"/>
    <property type="match status" value="1"/>
</dbReference>
<dbReference type="SUPFAM" id="SSF46689">
    <property type="entry name" value="Homeodomain-like"/>
    <property type="match status" value="1"/>
</dbReference>
<dbReference type="GO" id="GO:0008725">
    <property type="term" value="F:DNA-3-methyladenine glycosylase activity"/>
    <property type="evidence" value="ECO:0007669"/>
    <property type="project" value="TreeGrafter"/>
</dbReference>
<evidence type="ECO:0000256" key="8">
    <source>
        <dbReference type="ARBA" id="ARBA00023159"/>
    </source>
</evidence>
<evidence type="ECO:0000256" key="7">
    <source>
        <dbReference type="ARBA" id="ARBA00023125"/>
    </source>
</evidence>
<dbReference type="PRINTS" id="PR00032">
    <property type="entry name" value="HTHARAC"/>
</dbReference>
<dbReference type="InterPro" id="IPR023170">
    <property type="entry name" value="HhH_base_excis_C"/>
</dbReference>
<dbReference type="InterPro" id="IPR010316">
    <property type="entry name" value="AlkA_N"/>
</dbReference>
<comment type="cofactor">
    <cofactor evidence="2">
        <name>Zn(2+)</name>
        <dbReference type="ChEBI" id="CHEBI:29105"/>
    </cofactor>
</comment>
<dbReference type="EMBL" id="FUZT01000005">
    <property type="protein sequence ID" value="SKC70260.1"/>
    <property type="molecule type" value="Genomic_DNA"/>
</dbReference>
<dbReference type="GO" id="GO:0032259">
    <property type="term" value="P:methylation"/>
    <property type="evidence" value="ECO:0007669"/>
    <property type="project" value="UniProtKB-KW"/>
</dbReference>
<dbReference type="GO" id="GO:0006285">
    <property type="term" value="P:base-excision repair, AP site formation"/>
    <property type="evidence" value="ECO:0007669"/>
    <property type="project" value="TreeGrafter"/>
</dbReference>
<dbReference type="InterPro" id="IPR051912">
    <property type="entry name" value="Alkylbase_DNA_Glycosylase/TA"/>
</dbReference>
<comment type="catalytic activity">
    <reaction evidence="1">
        <text>Hydrolysis of alkylated DNA, releasing 3-methyladenine, 3-methylguanine, 7-methylguanine and 7-methyladenine.</text>
        <dbReference type="EC" id="3.2.2.21"/>
    </reaction>
</comment>
<keyword evidence="4" id="KW-0489">Methyltransferase</keyword>
<dbReference type="GO" id="GO:0043565">
    <property type="term" value="F:sequence-specific DNA binding"/>
    <property type="evidence" value="ECO:0007669"/>
    <property type="project" value="InterPro"/>
</dbReference>
<evidence type="ECO:0000256" key="10">
    <source>
        <dbReference type="ARBA" id="ARBA00023204"/>
    </source>
</evidence>
<dbReference type="SMART" id="SM00478">
    <property type="entry name" value="ENDO3c"/>
    <property type="match status" value="1"/>
</dbReference>
<evidence type="ECO:0000256" key="4">
    <source>
        <dbReference type="ARBA" id="ARBA00022603"/>
    </source>
</evidence>
<dbReference type="InterPro" id="IPR035451">
    <property type="entry name" value="Ada-like_dom_sf"/>
</dbReference>
<dbReference type="InterPro" id="IPR009057">
    <property type="entry name" value="Homeodomain-like_sf"/>
</dbReference>
<evidence type="ECO:0000256" key="6">
    <source>
        <dbReference type="ARBA" id="ARBA00023015"/>
    </source>
</evidence>
<dbReference type="Pfam" id="PF12833">
    <property type="entry name" value="HTH_18"/>
    <property type="match status" value="1"/>
</dbReference>
<evidence type="ECO:0000256" key="9">
    <source>
        <dbReference type="ARBA" id="ARBA00023163"/>
    </source>
</evidence>
<dbReference type="AlphaFoldDB" id="A0A1T5L2W2"/>
<dbReference type="SUPFAM" id="SSF57884">
    <property type="entry name" value="Ada DNA repair protein, N-terminal domain (N-Ada 10)"/>
    <property type="match status" value="1"/>
</dbReference>
<dbReference type="Gene3D" id="1.10.1670.10">
    <property type="entry name" value="Helix-hairpin-Helix base-excision DNA repair enzymes (C-terminal)"/>
    <property type="match status" value="1"/>
</dbReference>
<dbReference type="GO" id="GO:0043916">
    <property type="term" value="F:DNA-7-methylguanine glycosylase activity"/>
    <property type="evidence" value="ECO:0007669"/>
    <property type="project" value="TreeGrafter"/>
</dbReference>
<organism evidence="12 13">
    <name type="scientific">Maledivibacter halophilus</name>
    <dbReference type="NCBI Taxonomy" id="36842"/>
    <lineage>
        <taxon>Bacteria</taxon>
        <taxon>Bacillati</taxon>
        <taxon>Bacillota</taxon>
        <taxon>Clostridia</taxon>
        <taxon>Peptostreptococcales</taxon>
        <taxon>Caminicellaceae</taxon>
        <taxon>Maledivibacter</taxon>
    </lineage>
</organism>
<dbReference type="InterPro" id="IPR018060">
    <property type="entry name" value="HTH_AraC"/>
</dbReference>